<comment type="catalytic activity">
    <reaction evidence="1 8">
        <text>a 4-O-methyl-thymidine in DNA + L-cysteinyl-[protein] = a thymidine in DNA + S-methyl-L-cysteinyl-[protein]</text>
        <dbReference type="Rhea" id="RHEA:53428"/>
        <dbReference type="Rhea" id="RHEA-COMP:10131"/>
        <dbReference type="Rhea" id="RHEA-COMP:10132"/>
        <dbReference type="Rhea" id="RHEA-COMP:13555"/>
        <dbReference type="Rhea" id="RHEA-COMP:13556"/>
        <dbReference type="ChEBI" id="CHEBI:29950"/>
        <dbReference type="ChEBI" id="CHEBI:82612"/>
        <dbReference type="ChEBI" id="CHEBI:137386"/>
        <dbReference type="ChEBI" id="CHEBI:137387"/>
        <dbReference type="EC" id="2.1.1.63"/>
    </reaction>
</comment>
<dbReference type="Gene3D" id="1.10.10.10">
    <property type="entry name" value="Winged helix-like DNA-binding domain superfamily/Winged helix DNA-binding domain"/>
    <property type="match status" value="1"/>
</dbReference>
<evidence type="ECO:0000313" key="11">
    <source>
        <dbReference type="EMBL" id="MCV2885699.1"/>
    </source>
</evidence>
<dbReference type="InterPro" id="IPR008332">
    <property type="entry name" value="MethylG_MeTrfase_N"/>
</dbReference>
<dbReference type="InterPro" id="IPR036631">
    <property type="entry name" value="MGMT_N_sf"/>
</dbReference>
<evidence type="ECO:0000256" key="1">
    <source>
        <dbReference type="ARBA" id="ARBA00001286"/>
    </source>
</evidence>
<feature type="active site" description="Nucleophile; methyl group acceptor" evidence="8">
    <location>
        <position position="124"/>
    </location>
</feature>
<comment type="catalytic activity">
    <reaction evidence="7 8">
        <text>a 6-O-methyl-2'-deoxyguanosine in DNA + L-cysteinyl-[protein] = S-methyl-L-cysteinyl-[protein] + a 2'-deoxyguanosine in DNA</text>
        <dbReference type="Rhea" id="RHEA:24000"/>
        <dbReference type="Rhea" id="RHEA-COMP:10131"/>
        <dbReference type="Rhea" id="RHEA-COMP:10132"/>
        <dbReference type="Rhea" id="RHEA-COMP:11367"/>
        <dbReference type="Rhea" id="RHEA-COMP:11368"/>
        <dbReference type="ChEBI" id="CHEBI:29950"/>
        <dbReference type="ChEBI" id="CHEBI:82612"/>
        <dbReference type="ChEBI" id="CHEBI:85445"/>
        <dbReference type="ChEBI" id="CHEBI:85448"/>
        <dbReference type="EC" id="2.1.1.63"/>
    </reaction>
</comment>
<dbReference type="RefSeq" id="WP_263712987.1">
    <property type="nucleotide sequence ID" value="NZ_JAOWKX010000007.1"/>
</dbReference>
<evidence type="ECO:0000256" key="4">
    <source>
        <dbReference type="ARBA" id="ARBA00022679"/>
    </source>
</evidence>
<reference evidence="11 12" key="1">
    <citation type="submission" date="2022-10" db="EMBL/GenBank/DDBJ databases">
        <title>Aestuariibacter sp. AA17 isolated from Montipora capitata coral fragment.</title>
        <authorList>
            <person name="Emsley S.A."/>
            <person name="Pfannmuller K.M."/>
            <person name="Loughran R.M."/>
            <person name="Shlafstein M."/>
            <person name="Papke E."/>
            <person name="Saw J.H."/>
            <person name="Ushijima B."/>
            <person name="Videau P."/>
        </authorList>
    </citation>
    <scope>NUCLEOTIDE SEQUENCE [LARGE SCALE GENOMIC DNA]</scope>
    <source>
        <strain evidence="11 12">AA17</strain>
    </source>
</reference>
<name>A0ABT3AAQ7_9ALTE</name>
<comment type="function">
    <text evidence="8">Involved in the cellular defense against the biological effects of O6-methylguanine (O6-MeG) and O4-methylthymine (O4-MeT) in DNA. Repairs the methylated nucleobase in DNA by stoichiometrically transferring the methyl group to a cysteine residue in the enzyme. This is a suicide reaction: the enzyme is irreversibly inactivated.</text>
</comment>
<comment type="miscellaneous">
    <text evidence="8">This enzyme catalyzes only one turnover and therefore is not strictly catalytic. According to one definition, an enzyme is a biocatalyst that acts repeatedly and over many reaction cycles.</text>
</comment>
<comment type="similarity">
    <text evidence="8">Belongs to the MGMT family.</text>
</comment>
<evidence type="ECO:0000259" key="9">
    <source>
        <dbReference type="Pfam" id="PF01035"/>
    </source>
</evidence>
<dbReference type="InterPro" id="IPR023546">
    <property type="entry name" value="MGMT"/>
</dbReference>
<evidence type="ECO:0000256" key="2">
    <source>
        <dbReference type="ARBA" id="ARBA00022490"/>
    </source>
</evidence>
<dbReference type="GO" id="GO:0032259">
    <property type="term" value="P:methylation"/>
    <property type="evidence" value="ECO:0007669"/>
    <property type="project" value="UniProtKB-KW"/>
</dbReference>
<feature type="domain" description="Methylguanine DNA methyltransferase ribonuclease-like" evidence="10">
    <location>
        <begin position="5"/>
        <end position="68"/>
    </location>
</feature>
<dbReference type="SUPFAM" id="SSF53155">
    <property type="entry name" value="Methylated DNA-protein cysteine methyltransferase domain"/>
    <property type="match status" value="1"/>
</dbReference>
<keyword evidence="5 8" id="KW-0227">DNA damage</keyword>
<evidence type="ECO:0000259" key="10">
    <source>
        <dbReference type="Pfam" id="PF02870"/>
    </source>
</evidence>
<evidence type="ECO:0000256" key="5">
    <source>
        <dbReference type="ARBA" id="ARBA00022763"/>
    </source>
</evidence>
<keyword evidence="6 8" id="KW-0234">DNA repair</keyword>
<gene>
    <name evidence="11" type="ORF">OE749_13455</name>
</gene>
<proteinExistence type="inferred from homology"/>
<dbReference type="EMBL" id="JAOWKX010000007">
    <property type="protein sequence ID" value="MCV2885699.1"/>
    <property type="molecule type" value="Genomic_DNA"/>
</dbReference>
<protein>
    <recommendedName>
        <fullName evidence="8">Methylated-DNA--protein-cysteine methyltransferase</fullName>
        <ecNumber evidence="8">2.1.1.63</ecNumber>
    </recommendedName>
    <alternativeName>
        <fullName evidence="8">6-O-methylguanine-DNA methyltransferase</fullName>
        <shortName evidence="8">MGMT</shortName>
    </alternativeName>
    <alternativeName>
        <fullName evidence="8">O-6-methylguanine-DNA-alkyltransferase</fullName>
    </alternativeName>
</protein>
<organism evidence="11 12">
    <name type="scientific">Fluctibacter corallii</name>
    <dbReference type="NCBI Taxonomy" id="2984329"/>
    <lineage>
        <taxon>Bacteria</taxon>
        <taxon>Pseudomonadati</taxon>
        <taxon>Pseudomonadota</taxon>
        <taxon>Gammaproteobacteria</taxon>
        <taxon>Alteromonadales</taxon>
        <taxon>Alteromonadaceae</taxon>
        <taxon>Fluctibacter</taxon>
    </lineage>
</organism>
<evidence type="ECO:0000256" key="3">
    <source>
        <dbReference type="ARBA" id="ARBA00022603"/>
    </source>
</evidence>
<keyword evidence="12" id="KW-1185">Reference proteome</keyword>
<dbReference type="SUPFAM" id="SSF46767">
    <property type="entry name" value="Methylated DNA-protein cysteine methyltransferase, C-terminal domain"/>
    <property type="match status" value="1"/>
</dbReference>
<keyword evidence="2 8" id="KW-0963">Cytoplasm</keyword>
<dbReference type="Pfam" id="PF02870">
    <property type="entry name" value="Methyltransf_1N"/>
    <property type="match status" value="1"/>
</dbReference>
<dbReference type="PROSITE" id="PS00374">
    <property type="entry name" value="MGMT"/>
    <property type="match status" value="1"/>
</dbReference>
<evidence type="ECO:0000256" key="6">
    <source>
        <dbReference type="ARBA" id="ARBA00023204"/>
    </source>
</evidence>
<dbReference type="InterPro" id="IPR036388">
    <property type="entry name" value="WH-like_DNA-bd_sf"/>
</dbReference>
<dbReference type="Proteomes" id="UP001652504">
    <property type="component" value="Unassembled WGS sequence"/>
</dbReference>
<comment type="subcellular location">
    <subcellularLocation>
        <location evidence="8">Cytoplasm</location>
    </subcellularLocation>
</comment>
<dbReference type="InterPro" id="IPR036217">
    <property type="entry name" value="MethylDNA_cys_MeTrfase_DNAb"/>
</dbReference>
<accession>A0ABT3AAQ7</accession>
<dbReference type="NCBIfam" id="TIGR00589">
    <property type="entry name" value="ogt"/>
    <property type="match status" value="1"/>
</dbReference>
<dbReference type="HAMAP" id="MF_00772">
    <property type="entry name" value="OGT"/>
    <property type="match status" value="1"/>
</dbReference>
<evidence type="ECO:0000313" key="12">
    <source>
        <dbReference type="Proteomes" id="UP001652504"/>
    </source>
</evidence>
<keyword evidence="4 8" id="KW-0808">Transferase</keyword>
<comment type="caution">
    <text evidence="11">The sequence shown here is derived from an EMBL/GenBank/DDBJ whole genome shotgun (WGS) entry which is preliminary data.</text>
</comment>
<evidence type="ECO:0000256" key="7">
    <source>
        <dbReference type="ARBA" id="ARBA00049348"/>
    </source>
</evidence>
<sequence>MTNEVYTQTIRSEMGWVEITASEQGIQSIYFKDDKQREDKPNQHTKAAVMQLEEYFAGSRDVFDLPLDMKGTTFQRSVWDELLKIPYGETCSYKQIADKLNNPKAVRAVGAANGKNPVSIVVPCHRVIGSNQTLTGYAGGLERKAKLLSLENAQQTFLI</sequence>
<dbReference type="GO" id="GO:0003908">
    <property type="term" value="F:methylated-DNA-[protein]-cysteine S-methyltransferase activity"/>
    <property type="evidence" value="ECO:0007669"/>
    <property type="project" value="UniProtKB-EC"/>
</dbReference>
<dbReference type="InterPro" id="IPR001497">
    <property type="entry name" value="MethylDNA_cys_MeTrfase_AS"/>
</dbReference>
<dbReference type="InterPro" id="IPR014048">
    <property type="entry name" value="MethylDNA_cys_MeTrfase_DNA-bd"/>
</dbReference>
<dbReference type="PANTHER" id="PTHR10815:SF5">
    <property type="entry name" value="METHYLATED-DNA--PROTEIN-CYSTEINE METHYLTRANSFERASE"/>
    <property type="match status" value="1"/>
</dbReference>
<dbReference type="PANTHER" id="PTHR10815">
    <property type="entry name" value="METHYLATED-DNA--PROTEIN-CYSTEINE METHYLTRANSFERASE"/>
    <property type="match status" value="1"/>
</dbReference>
<evidence type="ECO:0000256" key="8">
    <source>
        <dbReference type="HAMAP-Rule" id="MF_00772"/>
    </source>
</evidence>
<dbReference type="Pfam" id="PF01035">
    <property type="entry name" value="DNA_binding_1"/>
    <property type="match status" value="1"/>
</dbReference>
<dbReference type="CDD" id="cd06445">
    <property type="entry name" value="ATase"/>
    <property type="match status" value="1"/>
</dbReference>
<keyword evidence="3 8" id="KW-0489">Methyltransferase</keyword>
<feature type="domain" description="Methylated-DNA-[protein]-cysteine S-methyltransferase DNA binding" evidence="9">
    <location>
        <begin position="74"/>
        <end position="152"/>
    </location>
</feature>
<dbReference type="EC" id="2.1.1.63" evidence="8"/>
<dbReference type="Gene3D" id="3.30.160.70">
    <property type="entry name" value="Methylated DNA-protein cysteine methyltransferase domain"/>
    <property type="match status" value="1"/>
</dbReference>